<dbReference type="PROSITE" id="PS00206">
    <property type="entry name" value="TRANSFERRIN_LIKE_2"/>
    <property type="match status" value="1"/>
</dbReference>
<sequence>MNSGSPRGSKAGRCILIWAVIATVTMVALIIALAVVANQQNDNRPQPASITWCTVNDAEQSKCTQMSAAFQSAQFNAIVNCAAGKSTNICIKMVKNNQADVLTIDGGHLVDNRADLKPILAEDYGEGDATYWAVAVVKKSDSTTFLTKPGLQGKISCHTGLGKTAGWNVPMGVLKGILTVSSNGCNIQQAVTNLFSQSCAPGAPTSSKLCKKCSTCTCGSDPYCGYTGAFRCLVEGGNVAFIKHTTVFSNTDGSNTDDFELLCSDGTRAPVSAYSQCNLGKVPSHAVVVSKQATAAVIDRIVETMYLAQLKFGPHSGETFKLFGGASKDLLFKSSTKLLMPLNFSCNSDTYLGSSYLNSQLSLQCQTTQSTSVTESALRWCVISDDEMTKCTAVATQARRIQSVLVVSCVRGTSVANCARLISLGAADAITMDSGHIYTMGRDYDLQPVAAEFYGGLVASSRFKSLPSAGASYYAVAVIKASDTSTRLTRSALQGKKSCHTGYQRTAGWNVPVGFLIDNHLKFCFYCFFDSSCAPGASAAFPGAVGNKLCQICGGTGANKCDASLDPYSGYAGAIRCLNAGGDIAFVKHTTVLGNDSYQLACPDGSVQPVANYINCYLARVPSHAVMLSSQNSFVYYEKVWNLLNSLQNTAGTFQIFSSSEYNNGKDLMFKDSTHCLLKVETSCTWRDFLGTSYINTVRGTRCLTGNPPTPSSTCTIQSATCN</sequence>
<dbReference type="STRING" id="7719.ENSCINP00000008235"/>
<keyword evidence="4" id="KW-0472">Membrane</keyword>
<name>F6VYK8_CIOIN</name>
<dbReference type="PROSITE" id="PS00205">
    <property type="entry name" value="TRANSFERRIN_LIKE_1"/>
    <property type="match status" value="1"/>
</dbReference>
<dbReference type="InterPro" id="IPR018195">
    <property type="entry name" value="Transferrin_Fe_BS"/>
</dbReference>
<dbReference type="InParanoid" id="F6VYK8"/>
<keyword evidence="4" id="KW-0812">Transmembrane</keyword>
<dbReference type="GeneTree" id="ENSGT00940000167862"/>
<dbReference type="Gene3D" id="3.40.190.10">
    <property type="entry name" value="Periplasmic binding protein-like II"/>
    <property type="match status" value="4"/>
</dbReference>
<reference evidence="6" key="2">
    <citation type="journal article" date="2008" name="Genome Biol.">
        <title>Improved genome assembly and evidence-based global gene model set for the chordate Ciona intestinalis: new insight into intron and operon populations.</title>
        <authorList>
            <person name="Satou Y."/>
            <person name="Mineta K."/>
            <person name="Ogasawara M."/>
            <person name="Sasakura Y."/>
            <person name="Shoguchi E."/>
            <person name="Ueno K."/>
            <person name="Yamada L."/>
            <person name="Matsumoto J."/>
            <person name="Wasserscheid J."/>
            <person name="Dewar K."/>
            <person name="Wiley G.B."/>
            <person name="Macmil S.L."/>
            <person name="Roe B.A."/>
            <person name="Zeller R.W."/>
            <person name="Hastings K.E."/>
            <person name="Lemaire P."/>
            <person name="Lindquist E."/>
            <person name="Endo T."/>
            <person name="Hotta K."/>
            <person name="Inaba K."/>
        </authorList>
    </citation>
    <scope>NUCLEOTIDE SEQUENCE [LARGE SCALE GENOMIC DNA]</scope>
    <source>
        <strain evidence="6">wild type</strain>
    </source>
</reference>
<dbReference type="Proteomes" id="UP000008144">
    <property type="component" value="Chromosome 7"/>
</dbReference>
<dbReference type="HOGENOM" id="CLU_011309_1_0_1"/>
<dbReference type="SUPFAM" id="SSF53850">
    <property type="entry name" value="Periplasmic binding protein-like II"/>
    <property type="match status" value="2"/>
</dbReference>
<keyword evidence="4" id="KW-1133">Transmembrane helix</keyword>
<evidence type="ECO:0000256" key="1">
    <source>
        <dbReference type="ARBA" id="ARBA00004613"/>
    </source>
</evidence>
<dbReference type="Ensembl" id="ENSCINT00000008235.3">
    <property type="protein sequence ID" value="ENSCINP00000008235.3"/>
    <property type="gene ID" value="ENSCING00000003992.3"/>
</dbReference>
<accession>F6VYK8</accession>
<dbReference type="Pfam" id="PF00405">
    <property type="entry name" value="Transferrin"/>
    <property type="match status" value="2"/>
</dbReference>
<dbReference type="PRINTS" id="PR00422">
    <property type="entry name" value="TRANSFERRIN"/>
</dbReference>
<evidence type="ECO:0000256" key="2">
    <source>
        <dbReference type="ARBA" id="ARBA00022525"/>
    </source>
</evidence>
<dbReference type="InterPro" id="IPR001156">
    <property type="entry name" value="Transferrin-like_dom"/>
</dbReference>
<dbReference type="FunFam" id="3.40.190.10:FF:000095">
    <property type="entry name" value="Lactotransferrin"/>
    <property type="match status" value="1"/>
</dbReference>
<dbReference type="OMA" id="INCYLAR"/>
<dbReference type="SMART" id="SM00094">
    <property type="entry name" value="TR_FER"/>
    <property type="match status" value="2"/>
</dbReference>
<protein>
    <recommendedName>
        <fullName evidence="5">Transferrin-like domain-containing protein</fullName>
    </recommendedName>
</protein>
<dbReference type="GO" id="GO:0005615">
    <property type="term" value="C:extracellular space"/>
    <property type="evidence" value="ECO:0000318"/>
    <property type="project" value="GO_Central"/>
</dbReference>
<feature type="transmembrane region" description="Helical" evidence="4">
    <location>
        <begin position="15"/>
        <end position="37"/>
    </location>
</feature>
<dbReference type="AlphaFoldDB" id="F6VYK8"/>
<dbReference type="PANTHER" id="PTHR11485:SF29">
    <property type="entry name" value="TRANSFERRIN 2"/>
    <property type="match status" value="1"/>
</dbReference>
<feature type="domain" description="Transferrin-like" evidence="5">
    <location>
        <begin position="50"/>
        <end position="365"/>
    </location>
</feature>
<keyword evidence="2" id="KW-0964">Secreted</keyword>
<dbReference type="GO" id="GO:0005886">
    <property type="term" value="C:plasma membrane"/>
    <property type="evidence" value="ECO:0000318"/>
    <property type="project" value="GO_Central"/>
</dbReference>
<reference evidence="7" key="1">
    <citation type="journal article" date="2002" name="Science">
        <title>The draft genome of Ciona intestinalis: insights into chordate and vertebrate origins.</title>
        <authorList>
            <person name="Dehal P."/>
            <person name="Satou Y."/>
            <person name="Campbell R.K."/>
            <person name="Chapman J."/>
            <person name="Degnan B."/>
            <person name="De Tomaso A."/>
            <person name="Davidson B."/>
            <person name="Di Gregorio A."/>
            <person name="Gelpke M."/>
            <person name="Goodstein D.M."/>
            <person name="Harafuji N."/>
            <person name="Hastings K.E."/>
            <person name="Ho I."/>
            <person name="Hotta K."/>
            <person name="Huang W."/>
            <person name="Kawashima T."/>
            <person name="Lemaire P."/>
            <person name="Martinez D."/>
            <person name="Meinertzhagen I.A."/>
            <person name="Necula S."/>
            <person name="Nonaka M."/>
            <person name="Putnam N."/>
            <person name="Rash S."/>
            <person name="Saiga H."/>
            <person name="Satake M."/>
            <person name="Terry A."/>
            <person name="Yamada L."/>
            <person name="Wang H.G."/>
            <person name="Awazu S."/>
            <person name="Azumi K."/>
            <person name="Boore J."/>
            <person name="Branno M."/>
            <person name="Chin-Bow S."/>
            <person name="DeSantis R."/>
            <person name="Doyle S."/>
            <person name="Francino P."/>
            <person name="Keys D.N."/>
            <person name="Haga S."/>
            <person name="Hayashi H."/>
            <person name="Hino K."/>
            <person name="Imai K.S."/>
            <person name="Inaba K."/>
            <person name="Kano S."/>
            <person name="Kobayashi K."/>
            <person name="Kobayashi M."/>
            <person name="Lee B.I."/>
            <person name="Makabe K.W."/>
            <person name="Manohar C."/>
            <person name="Matassi G."/>
            <person name="Medina M."/>
            <person name="Mochizuki Y."/>
            <person name="Mount S."/>
            <person name="Morishita T."/>
            <person name="Miura S."/>
            <person name="Nakayama A."/>
            <person name="Nishizaka S."/>
            <person name="Nomoto H."/>
            <person name="Ohta F."/>
            <person name="Oishi K."/>
            <person name="Rigoutsos I."/>
            <person name="Sano M."/>
            <person name="Sasaki A."/>
            <person name="Sasakura Y."/>
            <person name="Shoguchi E."/>
            <person name="Shin-i T."/>
            <person name="Spagnuolo A."/>
            <person name="Stainier D."/>
            <person name="Suzuki M.M."/>
            <person name="Tassy O."/>
            <person name="Takatori N."/>
            <person name="Tokuoka M."/>
            <person name="Yagi K."/>
            <person name="Yoshizaki F."/>
            <person name="Wada S."/>
            <person name="Zhang C."/>
            <person name="Hyatt P.D."/>
            <person name="Larimer F."/>
            <person name="Detter C."/>
            <person name="Doggett N."/>
            <person name="Glavina T."/>
            <person name="Hawkins T."/>
            <person name="Richardson P."/>
            <person name="Lucas S."/>
            <person name="Kohara Y."/>
            <person name="Levine M."/>
            <person name="Satoh N."/>
            <person name="Rokhsar D.S."/>
        </authorList>
    </citation>
    <scope>NUCLEOTIDE SEQUENCE [LARGE SCALE GENOMIC DNA]</scope>
</reference>
<dbReference type="PANTHER" id="PTHR11485">
    <property type="entry name" value="TRANSFERRIN"/>
    <property type="match status" value="1"/>
</dbReference>
<dbReference type="GO" id="GO:0055037">
    <property type="term" value="C:recycling endosome"/>
    <property type="evidence" value="ECO:0000318"/>
    <property type="project" value="GO_Central"/>
</dbReference>
<keyword evidence="7" id="KW-1185">Reference proteome</keyword>
<proteinExistence type="predicted"/>
<dbReference type="GO" id="GO:0006826">
    <property type="term" value="P:iron ion transport"/>
    <property type="evidence" value="ECO:0000318"/>
    <property type="project" value="GO_Central"/>
</dbReference>
<dbReference type="PROSITE" id="PS51408">
    <property type="entry name" value="TRANSFERRIN_LIKE_4"/>
    <property type="match status" value="2"/>
</dbReference>
<feature type="domain" description="Transferrin-like" evidence="5">
    <location>
        <begin position="378"/>
        <end position="703"/>
    </location>
</feature>
<evidence type="ECO:0000313" key="6">
    <source>
        <dbReference type="Ensembl" id="ENSCINP00000008235.3"/>
    </source>
</evidence>
<evidence type="ECO:0000256" key="3">
    <source>
        <dbReference type="ARBA" id="ARBA00022737"/>
    </source>
</evidence>
<organism evidence="6 7">
    <name type="scientific">Ciona intestinalis</name>
    <name type="common">Transparent sea squirt</name>
    <name type="synonym">Ascidia intestinalis</name>
    <dbReference type="NCBI Taxonomy" id="7719"/>
    <lineage>
        <taxon>Eukaryota</taxon>
        <taxon>Metazoa</taxon>
        <taxon>Chordata</taxon>
        <taxon>Tunicata</taxon>
        <taxon>Ascidiacea</taxon>
        <taxon>Phlebobranchia</taxon>
        <taxon>Cionidae</taxon>
        <taxon>Ciona</taxon>
    </lineage>
</organism>
<dbReference type="GO" id="GO:0005769">
    <property type="term" value="C:early endosome"/>
    <property type="evidence" value="ECO:0000318"/>
    <property type="project" value="GO_Central"/>
</dbReference>
<reference evidence="6" key="4">
    <citation type="submission" date="2025-09" db="UniProtKB">
        <authorList>
            <consortium name="Ensembl"/>
        </authorList>
    </citation>
    <scope>IDENTIFICATION</scope>
</reference>
<evidence type="ECO:0000313" key="7">
    <source>
        <dbReference type="Proteomes" id="UP000008144"/>
    </source>
</evidence>
<comment type="subcellular location">
    <subcellularLocation>
        <location evidence="1">Secreted</location>
    </subcellularLocation>
</comment>
<evidence type="ECO:0000259" key="5">
    <source>
        <dbReference type="PROSITE" id="PS51408"/>
    </source>
</evidence>
<evidence type="ECO:0000256" key="4">
    <source>
        <dbReference type="SAM" id="Phobius"/>
    </source>
</evidence>
<reference evidence="6" key="3">
    <citation type="submission" date="2025-08" db="UniProtKB">
        <authorList>
            <consortium name="Ensembl"/>
        </authorList>
    </citation>
    <scope>IDENTIFICATION</scope>
</reference>
<dbReference type="EMBL" id="EAAA01002339">
    <property type="status" value="NOT_ANNOTATED_CDS"/>
    <property type="molecule type" value="Genomic_DNA"/>
</dbReference>
<dbReference type="CDD" id="cd13529">
    <property type="entry name" value="PBP2_transferrin"/>
    <property type="match status" value="2"/>
</dbReference>
<keyword evidence="3" id="KW-0677">Repeat</keyword>